<dbReference type="SUPFAM" id="SSF88659">
    <property type="entry name" value="Sigma3 and sigma4 domains of RNA polymerase sigma factors"/>
    <property type="match status" value="2"/>
</dbReference>
<dbReference type="Gene3D" id="1.20.120.1810">
    <property type="match status" value="1"/>
</dbReference>
<evidence type="ECO:0000256" key="3">
    <source>
        <dbReference type="ARBA" id="ARBA00023125"/>
    </source>
</evidence>
<dbReference type="PRINTS" id="PR00046">
    <property type="entry name" value="SIGMA70FCT"/>
</dbReference>
<dbReference type="PANTHER" id="PTHR30385">
    <property type="entry name" value="SIGMA FACTOR F FLAGELLAR"/>
    <property type="match status" value="1"/>
</dbReference>
<dbReference type="SUPFAM" id="SSF88946">
    <property type="entry name" value="Sigma2 domain of RNA polymerase sigma factors"/>
    <property type="match status" value="1"/>
</dbReference>
<dbReference type="NCBIfam" id="TIGR02980">
    <property type="entry name" value="SigBFG"/>
    <property type="match status" value="1"/>
</dbReference>
<dbReference type="InterPro" id="IPR007627">
    <property type="entry name" value="RNA_pol_sigma70_r2"/>
</dbReference>
<evidence type="ECO:0000256" key="2">
    <source>
        <dbReference type="ARBA" id="ARBA00023082"/>
    </source>
</evidence>
<dbReference type="Proteomes" id="UP001152755">
    <property type="component" value="Unassembled WGS sequence"/>
</dbReference>
<evidence type="ECO:0000256" key="1">
    <source>
        <dbReference type="ARBA" id="ARBA00023015"/>
    </source>
</evidence>
<organism evidence="8 9">
    <name type="scientific">Speluncibacter jeojiensis</name>
    <dbReference type="NCBI Taxonomy" id="2710754"/>
    <lineage>
        <taxon>Bacteria</taxon>
        <taxon>Bacillati</taxon>
        <taxon>Actinomycetota</taxon>
        <taxon>Actinomycetes</taxon>
        <taxon>Mycobacteriales</taxon>
        <taxon>Speluncibacteraceae</taxon>
        <taxon>Speluncibacter</taxon>
    </lineage>
</organism>
<feature type="domain" description="RNA polymerase sigma-70 region 2" evidence="6">
    <location>
        <begin position="46"/>
        <end position="110"/>
    </location>
</feature>
<dbReference type="CDD" id="cd06171">
    <property type="entry name" value="Sigma70_r4"/>
    <property type="match status" value="1"/>
</dbReference>
<reference evidence="8" key="1">
    <citation type="submission" date="2022-08" db="EMBL/GenBank/DDBJ databases">
        <title>Genome analysis of Corynebacteriales strain.</title>
        <authorList>
            <person name="Lee S.D."/>
        </authorList>
    </citation>
    <scope>NUCLEOTIDE SEQUENCE</scope>
    <source>
        <strain evidence="8">D3-21</strain>
    </source>
</reference>
<sequence>MNDAAHNAGHQGADRDLAELFDELANCPPEDERAAALRDRIIALALPLARNIARRFANRGEEFDDLYQVASLGLINAVDRFDPGRGREFAAFAVPTIMGEVRRHFRDRTWAVRVPRRLKDLSVNLNKTTETLTQRLGRSPTAAELATELGTDVGEIIEALAASSAYQTRSLDTPLAPREGGGVSLGDTIASDDVELDKSELRLALRPLLEQLPPRERRMLTLRFFHDKSQSEIAREIGISQVQVSRVLSKTLTRLRAGLAK</sequence>
<dbReference type="InterPro" id="IPR013324">
    <property type="entry name" value="RNA_pol_sigma_r3/r4-like"/>
</dbReference>
<dbReference type="Pfam" id="PF04542">
    <property type="entry name" value="Sigma70_r2"/>
    <property type="match status" value="1"/>
</dbReference>
<evidence type="ECO:0000259" key="7">
    <source>
        <dbReference type="Pfam" id="PF04545"/>
    </source>
</evidence>
<keyword evidence="1" id="KW-0805">Transcription regulation</keyword>
<name>A0A9X4RCS3_9ACTN</name>
<dbReference type="InterPro" id="IPR013325">
    <property type="entry name" value="RNA_pol_sigma_r2"/>
</dbReference>
<dbReference type="InterPro" id="IPR014284">
    <property type="entry name" value="RNA_pol_sigma-70_dom"/>
</dbReference>
<dbReference type="NCBIfam" id="TIGR02937">
    <property type="entry name" value="sigma70-ECF"/>
    <property type="match status" value="1"/>
</dbReference>
<dbReference type="GO" id="GO:0003677">
    <property type="term" value="F:DNA binding"/>
    <property type="evidence" value="ECO:0007669"/>
    <property type="project" value="UniProtKB-KW"/>
</dbReference>
<dbReference type="Pfam" id="PF04539">
    <property type="entry name" value="Sigma70_r3"/>
    <property type="match status" value="1"/>
</dbReference>
<dbReference type="GO" id="GO:0016987">
    <property type="term" value="F:sigma factor activity"/>
    <property type="evidence" value="ECO:0007669"/>
    <property type="project" value="UniProtKB-KW"/>
</dbReference>
<evidence type="ECO:0000313" key="9">
    <source>
        <dbReference type="Proteomes" id="UP001152755"/>
    </source>
</evidence>
<dbReference type="Pfam" id="PF04545">
    <property type="entry name" value="Sigma70_r4"/>
    <property type="match status" value="1"/>
</dbReference>
<comment type="caution">
    <text evidence="8">The sequence shown here is derived from an EMBL/GenBank/DDBJ whole genome shotgun (WGS) entry which is preliminary data.</text>
</comment>
<evidence type="ECO:0000259" key="5">
    <source>
        <dbReference type="Pfam" id="PF04539"/>
    </source>
</evidence>
<dbReference type="EMBL" id="JANRHA010000002">
    <property type="protein sequence ID" value="MDG3013834.1"/>
    <property type="molecule type" value="Genomic_DNA"/>
</dbReference>
<keyword evidence="4" id="KW-0804">Transcription</keyword>
<dbReference type="InterPro" id="IPR007624">
    <property type="entry name" value="RNA_pol_sigma70_r3"/>
</dbReference>
<proteinExistence type="predicted"/>
<dbReference type="InterPro" id="IPR000943">
    <property type="entry name" value="RNA_pol_sigma70"/>
</dbReference>
<dbReference type="InterPro" id="IPR014322">
    <property type="entry name" value="RNA_pol_sigma-B/F/G"/>
</dbReference>
<dbReference type="InterPro" id="IPR036388">
    <property type="entry name" value="WH-like_DNA-bd_sf"/>
</dbReference>
<dbReference type="Gene3D" id="1.10.10.10">
    <property type="entry name" value="Winged helix-like DNA-binding domain superfamily/Winged helix DNA-binding domain"/>
    <property type="match status" value="2"/>
</dbReference>
<dbReference type="RefSeq" id="WP_332519317.1">
    <property type="nucleotide sequence ID" value="NZ_JANRHA010000002.1"/>
</dbReference>
<keyword evidence="3" id="KW-0238">DNA-binding</keyword>
<gene>
    <name evidence="8" type="ORF">NVS88_04595</name>
</gene>
<dbReference type="InterPro" id="IPR007630">
    <property type="entry name" value="RNA_pol_sigma70_r4"/>
</dbReference>
<protein>
    <submittedName>
        <fullName evidence="8">RNA polymerase sigma factor SigF</fullName>
    </submittedName>
</protein>
<evidence type="ECO:0000313" key="8">
    <source>
        <dbReference type="EMBL" id="MDG3013834.1"/>
    </source>
</evidence>
<evidence type="ECO:0000259" key="6">
    <source>
        <dbReference type="Pfam" id="PF04542"/>
    </source>
</evidence>
<accession>A0A9X4RCS3</accession>
<keyword evidence="2" id="KW-0731">Sigma factor</keyword>
<keyword evidence="9" id="KW-1185">Reference proteome</keyword>
<evidence type="ECO:0000256" key="4">
    <source>
        <dbReference type="ARBA" id="ARBA00023163"/>
    </source>
</evidence>
<dbReference type="GO" id="GO:0006352">
    <property type="term" value="P:DNA-templated transcription initiation"/>
    <property type="evidence" value="ECO:0007669"/>
    <property type="project" value="InterPro"/>
</dbReference>
<dbReference type="PANTHER" id="PTHR30385:SF4">
    <property type="entry name" value="RNA POLYMERASE SIGMA-E FACTOR"/>
    <property type="match status" value="1"/>
</dbReference>
<feature type="domain" description="RNA polymerase sigma-70 region 4" evidence="7">
    <location>
        <begin position="208"/>
        <end position="257"/>
    </location>
</feature>
<dbReference type="AlphaFoldDB" id="A0A9X4RCS3"/>
<feature type="domain" description="RNA polymerase sigma-70 region 3" evidence="5">
    <location>
        <begin position="124"/>
        <end position="195"/>
    </location>
</feature>